<accession>A0A811MYL5</accession>
<keyword evidence="3" id="KW-1185">Reference proteome</keyword>
<protein>
    <submittedName>
        <fullName evidence="2">Uncharacterized protein</fullName>
    </submittedName>
</protein>
<reference evidence="2" key="1">
    <citation type="submission" date="2020-10" db="EMBL/GenBank/DDBJ databases">
        <authorList>
            <person name="Han B."/>
            <person name="Lu T."/>
            <person name="Zhao Q."/>
            <person name="Huang X."/>
            <person name="Zhao Y."/>
        </authorList>
    </citation>
    <scope>NUCLEOTIDE SEQUENCE</scope>
</reference>
<feature type="compositionally biased region" description="Gly residues" evidence="1">
    <location>
        <begin position="37"/>
        <end position="48"/>
    </location>
</feature>
<proteinExistence type="predicted"/>
<feature type="compositionally biased region" description="Basic and acidic residues" evidence="1">
    <location>
        <begin position="56"/>
        <end position="71"/>
    </location>
</feature>
<comment type="caution">
    <text evidence="2">The sequence shown here is derived from an EMBL/GenBank/DDBJ whole genome shotgun (WGS) entry which is preliminary data.</text>
</comment>
<sequence length="148" mass="16243">MPSAEMQRAAGERVRPSFIRELLGNPASRSASSWNRRGGGPPVGGEGAPVGEEEEDRRGGGPPARKDEEYRRVRRTGNDEEAVEVEARSPPDNTGCMEGIIKYRDLNDFYPAARVAKKQKVHVKARCSLNVENAALSRWSLSAHDATQ</sequence>
<dbReference type="Proteomes" id="UP000604825">
    <property type="component" value="Unassembled WGS sequence"/>
</dbReference>
<name>A0A811MYL5_9POAL</name>
<evidence type="ECO:0000313" key="2">
    <source>
        <dbReference type="EMBL" id="CAD6212725.1"/>
    </source>
</evidence>
<dbReference type="EMBL" id="CAJGYO010000002">
    <property type="protein sequence ID" value="CAD6212725.1"/>
    <property type="molecule type" value="Genomic_DNA"/>
</dbReference>
<feature type="region of interest" description="Disordered" evidence="1">
    <location>
        <begin position="1"/>
        <end position="94"/>
    </location>
</feature>
<evidence type="ECO:0000313" key="3">
    <source>
        <dbReference type="Proteomes" id="UP000604825"/>
    </source>
</evidence>
<dbReference type="AlphaFoldDB" id="A0A811MYL5"/>
<evidence type="ECO:0000256" key="1">
    <source>
        <dbReference type="SAM" id="MobiDB-lite"/>
    </source>
</evidence>
<organism evidence="2 3">
    <name type="scientific">Miscanthus lutarioriparius</name>
    <dbReference type="NCBI Taxonomy" id="422564"/>
    <lineage>
        <taxon>Eukaryota</taxon>
        <taxon>Viridiplantae</taxon>
        <taxon>Streptophyta</taxon>
        <taxon>Embryophyta</taxon>
        <taxon>Tracheophyta</taxon>
        <taxon>Spermatophyta</taxon>
        <taxon>Magnoliopsida</taxon>
        <taxon>Liliopsida</taxon>
        <taxon>Poales</taxon>
        <taxon>Poaceae</taxon>
        <taxon>PACMAD clade</taxon>
        <taxon>Panicoideae</taxon>
        <taxon>Andropogonodae</taxon>
        <taxon>Andropogoneae</taxon>
        <taxon>Saccharinae</taxon>
        <taxon>Miscanthus</taxon>
    </lineage>
</organism>
<gene>
    <name evidence="2" type="ORF">NCGR_LOCUS8476</name>
</gene>